<dbReference type="EMBL" id="DVGD01000180">
    <property type="protein sequence ID" value="HIR09873.1"/>
    <property type="molecule type" value="Genomic_DNA"/>
</dbReference>
<dbReference type="PANTHER" id="PTHR43024">
    <property type="entry name" value="UDP-N-ACETYLMURAMOYL-TRIPEPTIDE--D-ALANYL-D-ALANINE LIGASE"/>
    <property type="match status" value="1"/>
</dbReference>
<dbReference type="Pfam" id="PF02875">
    <property type="entry name" value="Mur_ligase_C"/>
    <property type="match status" value="1"/>
</dbReference>
<evidence type="ECO:0000256" key="4">
    <source>
        <dbReference type="ARBA" id="ARBA00022741"/>
    </source>
</evidence>
<dbReference type="GO" id="GO:0005737">
    <property type="term" value="C:cytoplasm"/>
    <property type="evidence" value="ECO:0007669"/>
    <property type="project" value="UniProtKB-SubCell"/>
</dbReference>
<evidence type="ECO:0000256" key="9">
    <source>
        <dbReference type="ARBA" id="ARBA00023316"/>
    </source>
</evidence>
<dbReference type="GO" id="GO:0005524">
    <property type="term" value="F:ATP binding"/>
    <property type="evidence" value="ECO:0007669"/>
    <property type="project" value="UniProtKB-UniRule"/>
</dbReference>
<dbReference type="InterPro" id="IPR036615">
    <property type="entry name" value="Mur_ligase_C_dom_sf"/>
</dbReference>
<dbReference type="NCBIfam" id="TIGR01143">
    <property type="entry name" value="murF"/>
    <property type="match status" value="1"/>
</dbReference>
<dbReference type="GO" id="GO:0047480">
    <property type="term" value="F:UDP-N-acetylmuramoyl-tripeptide-D-alanyl-D-alanine ligase activity"/>
    <property type="evidence" value="ECO:0007669"/>
    <property type="project" value="UniProtKB-UniRule"/>
</dbReference>
<dbReference type="SUPFAM" id="SSF63418">
    <property type="entry name" value="MurE/MurF N-terminal domain"/>
    <property type="match status" value="1"/>
</dbReference>
<accession>A0A9D1AA49</accession>
<dbReference type="SUPFAM" id="SSF53623">
    <property type="entry name" value="MurD-like peptide ligases, catalytic domain"/>
    <property type="match status" value="1"/>
</dbReference>
<comment type="similarity">
    <text evidence="10">Belongs to the MurCDEF family. MurF subfamily.</text>
</comment>
<comment type="caution">
    <text evidence="15">The sequence shown here is derived from an EMBL/GenBank/DDBJ whole genome shotgun (WGS) entry which is preliminary data.</text>
</comment>
<dbReference type="Gene3D" id="3.40.1390.10">
    <property type="entry name" value="MurE/MurF, N-terminal domain"/>
    <property type="match status" value="1"/>
</dbReference>
<dbReference type="InterPro" id="IPR035911">
    <property type="entry name" value="MurE/MurF_N"/>
</dbReference>
<evidence type="ECO:0000259" key="12">
    <source>
        <dbReference type="Pfam" id="PF01225"/>
    </source>
</evidence>
<evidence type="ECO:0000313" key="16">
    <source>
        <dbReference type="Proteomes" id="UP000824258"/>
    </source>
</evidence>
<evidence type="ECO:0000256" key="2">
    <source>
        <dbReference type="ARBA" id="ARBA00022598"/>
    </source>
</evidence>
<protein>
    <recommendedName>
        <fullName evidence="10 11">UDP-N-acetylmuramoyl-tripeptide--D-alanyl-D-alanine ligase</fullName>
        <ecNumber evidence="10 11">6.3.2.10</ecNumber>
    </recommendedName>
    <alternativeName>
        <fullName evidence="10">D-alanyl-D-alanine-adding enzyme</fullName>
    </alternativeName>
</protein>
<dbReference type="GO" id="GO:0071555">
    <property type="term" value="P:cell wall organization"/>
    <property type="evidence" value="ECO:0007669"/>
    <property type="project" value="UniProtKB-KW"/>
</dbReference>
<evidence type="ECO:0000256" key="1">
    <source>
        <dbReference type="ARBA" id="ARBA00022490"/>
    </source>
</evidence>
<dbReference type="Proteomes" id="UP000824258">
    <property type="component" value="Unassembled WGS sequence"/>
</dbReference>
<reference evidence="15" key="1">
    <citation type="submission" date="2020-10" db="EMBL/GenBank/DDBJ databases">
        <authorList>
            <person name="Gilroy R."/>
        </authorList>
    </citation>
    <scope>NUCLEOTIDE SEQUENCE</scope>
    <source>
        <strain evidence="15">ChiHjej9B8-7071</strain>
    </source>
</reference>
<keyword evidence="2 10" id="KW-0436">Ligase</keyword>
<organism evidence="15 16">
    <name type="scientific">Candidatus Avoscillospira stercoripullorum</name>
    <dbReference type="NCBI Taxonomy" id="2840709"/>
    <lineage>
        <taxon>Bacteria</taxon>
        <taxon>Bacillati</taxon>
        <taxon>Bacillota</taxon>
        <taxon>Clostridia</taxon>
        <taxon>Eubacteriales</taxon>
        <taxon>Oscillospiraceae</taxon>
        <taxon>Oscillospiraceae incertae sedis</taxon>
        <taxon>Candidatus Avoscillospira</taxon>
    </lineage>
</organism>
<dbReference type="GO" id="GO:0009252">
    <property type="term" value="P:peptidoglycan biosynthetic process"/>
    <property type="evidence" value="ECO:0007669"/>
    <property type="project" value="UniProtKB-UniRule"/>
</dbReference>
<comment type="pathway">
    <text evidence="10 11">Cell wall biogenesis; peptidoglycan biosynthesis.</text>
</comment>
<keyword evidence="7 10" id="KW-0573">Peptidoglycan synthesis</keyword>
<evidence type="ECO:0000256" key="11">
    <source>
        <dbReference type="RuleBase" id="RU004136"/>
    </source>
</evidence>
<feature type="domain" description="Mur ligase N-terminal catalytic" evidence="12">
    <location>
        <begin position="26"/>
        <end position="72"/>
    </location>
</feature>
<keyword evidence="3 10" id="KW-0132">Cell division</keyword>
<evidence type="ECO:0000256" key="8">
    <source>
        <dbReference type="ARBA" id="ARBA00023306"/>
    </source>
</evidence>
<feature type="domain" description="Mur ligase central" evidence="14">
    <location>
        <begin position="107"/>
        <end position="292"/>
    </location>
</feature>
<dbReference type="EC" id="6.3.2.10" evidence="10 11"/>
<evidence type="ECO:0000256" key="5">
    <source>
        <dbReference type="ARBA" id="ARBA00022840"/>
    </source>
</evidence>
<dbReference type="HAMAP" id="MF_02019">
    <property type="entry name" value="MurF"/>
    <property type="match status" value="1"/>
</dbReference>
<comment type="subcellular location">
    <subcellularLocation>
        <location evidence="10 11">Cytoplasm</location>
    </subcellularLocation>
</comment>
<evidence type="ECO:0000256" key="6">
    <source>
        <dbReference type="ARBA" id="ARBA00022960"/>
    </source>
</evidence>
<keyword evidence="9 10" id="KW-0961">Cell wall biogenesis/degradation</keyword>
<dbReference type="Pfam" id="PF01225">
    <property type="entry name" value="Mur_ligase"/>
    <property type="match status" value="1"/>
</dbReference>
<comment type="catalytic activity">
    <reaction evidence="10 11">
        <text>D-alanyl-D-alanine + UDP-N-acetyl-alpha-D-muramoyl-L-alanyl-gamma-D-glutamyl-meso-2,6-diaminopimelate + ATP = UDP-N-acetyl-alpha-D-muramoyl-L-alanyl-gamma-D-glutamyl-meso-2,6-diaminopimeloyl-D-alanyl-D-alanine + ADP + phosphate + H(+)</text>
        <dbReference type="Rhea" id="RHEA:28374"/>
        <dbReference type="ChEBI" id="CHEBI:15378"/>
        <dbReference type="ChEBI" id="CHEBI:30616"/>
        <dbReference type="ChEBI" id="CHEBI:43474"/>
        <dbReference type="ChEBI" id="CHEBI:57822"/>
        <dbReference type="ChEBI" id="CHEBI:61386"/>
        <dbReference type="ChEBI" id="CHEBI:83905"/>
        <dbReference type="ChEBI" id="CHEBI:456216"/>
        <dbReference type="EC" id="6.3.2.10"/>
    </reaction>
</comment>
<evidence type="ECO:0000259" key="14">
    <source>
        <dbReference type="Pfam" id="PF08245"/>
    </source>
</evidence>
<keyword evidence="5 10" id="KW-0067">ATP-binding</keyword>
<dbReference type="PANTHER" id="PTHR43024:SF1">
    <property type="entry name" value="UDP-N-ACETYLMURAMOYL-TRIPEPTIDE--D-ALANYL-D-ALANINE LIGASE"/>
    <property type="match status" value="1"/>
</dbReference>
<dbReference type="Gene3D" id="3.40.1190.10">
    <property type="entry name" value="Mur-like, catalytic domain"/>
    <property type="match status" value="1"/>
</dbReference>
<dbReference type="AlphaFoldDB" id="A0A9D1AA49"/>
<evidence type="ECO:0000259" key="13">
    <source>
        <dbReference type="Pfam" id="PF02875"/>
    </source>
</evidence>
<dbReference type="InterPro" id="IPR005863">
    <property type="entry name" value="UDP-N-AcMur_synth"/>
</dbReference>
<dbReference type="SUPFAM" id="SSF53244">
    <property type="entry name" value="MurD-like peptide ligases, peptide-binding domain"/>
    <property type="match status" value="1"/>
</dbReference>
<keyword evidence="6 10" id="KW-0133">Cell shape</keyword>
<dbReference type="InterPro" id="IPR051046">
    <property type="entry name" value="MurCDEF_CellWall_CoF430Synth"/>
</dbReference>
<gene>
    <name evidence="10" type="primary">murF</name>
    <name evidence="15" type="ORF">IAA70_05680</name>
</gene>
<feature type="binding site" evidence="10">
    <location>
        <begin position="109"/>
        <end position="115"/>
    </location>
    <ligand>
        <name>ATP</name>
        <dbReference type="ChEBI" id="CHEBI:30616"/>
    </ligand>
</feature>
<sequence length="458" mass="50221">MKELSLKKLAAWCGGTIHPADAEAAVTGTQIDSRLVRRGDLFVAIAGERVDGHDYVSKAREAGAAAALVSRLVDDPLPQILVADTVLAYGDMAREYRTETGVDVVAITGSVGKTTTKEMIASVLAGKYRVSKTQGNHNNHLGLPITVFEMPADTQEAVLELGMNHFGEMHYLSSIAKPNVVVITNIGTMHIEHLGTREGILKAKLEIMDGIQPDGVAVFNGDEPLLWNLREGKHRRIYFGIENDQCDVVAEDVRQIDGGVYFVVRGLGQRFHVYVPQEGQHTVYNALAAIAVGLLRNVSPDSIQYQLGIFHNTGMRQRIFEEDGVTIIEDCYNAGPESMDAALKVLREHKAEGRRIAVLGDMLELGSRSMAEHYRVGRLVAQSADLLLAYGKDSQRIIIGAVTGGMSQKCAVHYEDQEEMAASLKRLAKPGDILLFKGSRGMHMEKVLQMYLEQEKNS</sequence>
<name>A0A9D1AA49_9FIRM</name>
<dbReference type="InterPro" id="IPR013221">
    <property type="entry name" value="Mur_ligase_cen"/>
</dbReference>
<evidence type="ECO:0000256" key="3">
    <source>
        <dbReference type="ARBA" id="ARBA00022618"/>
    </source>
</evidence>
<dbReference type="GO" id="GO:0008360">
    <property type="term" value="P:regulation of cell shape"/>
    <property type="evidence" value="ECO:0007669"/>
    <property type="project" value="UniProtKB-KW"/>
</dbReference>
<dbReference type="InterPro" id="IPR004101">
    <property type="entry name" value="Mur_ligase_C"/>
</dbReference>
<reference evidence="15" key="2">
    <citation type="journal article" date="2021" name="PeerJ">
        <title>Extensive microbial diversity within the chicken gut microbiome revealed by metagenomics and culture.</title>
        <authorList>
            <person name="Gilroy R."/>
            <person name="Ravi A."/>
            <person name="Getino M."/>
            <person name="Pursley I."/>
            <person name="Horton D.L."/>
            <person name="Alikhan N.F."/>
            <person name="Baker D."/>
            <person name="Gharbi K."/>
            <person name="Hall N."/>
            <person name="Watson M."/>
            <person name="Adriaenssens E.M."/>
            <person name="Foster-Nyarko E."/>
            <person name="Jarju S."/>
            <person name="Secka A."/>
            <person name="Antonio M."/>
            <person name="Oren A."/>
            <person name="Chaudhuri R.R."/>
            <person name="La Ragione R."/>
            <person name="Hildebrand F."/>
            <person name="Pallen M.J."/>
        </authorList>
    </citation>
    <scope>NUCLEOTIDE SEQUENCE</scope>
    <source>
        <strain evidence="15">ChiHjej9B8-7071</strain>
    </source>
</reference>
<feature type="domain" description="Mur ligase C-terminal" evidence="13">
    <location>
        <begin position="317"/>
        <end position="440"/>
    </location>
</feature>
<dbReference type="InterPro" id="IPR000713">
    <property type="entry name" value="Mur_ligase_N"/>
</dbReference>
<evidence type="ECO:0000256" key="7">
    <source>
        <dbReference type="ARBA" id="ARBA00022984"/>
    </source>
</evidence>
<keyword evidence="8 10" id="KW-0131">Cell cycle</keyword>
<dbReference type="InterPro" id="IPR036565">
    <property type="entry name" value="Mur-like_cat_sf"/>
</dbReference>
<dbReference type="Pfam" id="PF08245">
    <property type="entry name" value="Mur_ligase_M"/>
    <property type="match status" value="1"/>
</dbReference>
<dbReference type="Gene3D" id="3.90.190.20">
    <property type="entry name" value="Mur ligase, C-terminal domain"/>
    <property type="match status" value="1"/>
</dbReference>
<dbReference type="GO" id="GO:0051301">
    <property type="term" value="P:cell division"/>
    <property type="evidence" value="ECO:0007669"/>
    <property type="project" value="UniProtKB-KW"/>
</dbReference>
<evidence type="ECO:0000313" key="15">
    <source>
        <dbReference type="EMBL" id="HIR09873.1"/>
    </source>
</evidence>
<proteinExistence type="inferred from homology"/>
<keyword evidence="4 10" id="KW-0547">Nucleotide-binding</keyword>
<evidence type="ECO:0000256" key="10">
    <source>
        <dbReference type="HAMAP-Rule" id="MF_02019"/>
    </source>
</evidence>
<comment type="function">
    <text evidence="10 11">Involved in cell wall formation. Catalyzes the final step in the synthesis of UDP-N-acetylmuramoyl-pentapeptide, the precursor of murein.</text>
</comment>
<keyword evidence="1 10" id="KW-0963">Cytoplasm</keyword>